<proteinExistence type="predicted"/>
<feature type="transmembrane region" description="Helical" evidence="1">
    <location>
        <begin position="73"/>
        <end position="91"/>
    </location>
</feature>
<name>A0ABZ0IL79_9BACT</name>
<keyword evidence="1" id="KW-0472">Membrane</keyword>
<evidence type="ECO:0000256" key="1">
    <source>
        <dbReference type="SAM" id="Phobius"/>
    </source>
</evidence>
<dbReference type="EMBL" id="CP136051">
    <property type="protein sequence ID" value="WOK05775.1"/>
    <property type="molecule type" value="Genomic_DNA"/>
</dbReference>
<reference evidence="2 3" key="1">
    <citation type="journal article" date="2023" name="Microbiol. Resour. Announc.">
        <title>Complete Genome Sequence of Imperialibacter roseus strain P4T.</title>
        <authorList>
            <person name="Tizabi D.R."/>
            <person name="Bachvaroff T."/>
            <person name="Hill R.T."/>
        </authorList>
    </citation>
    <scope>NUCLEOTIDE SEQUENCE [LARGE SCALE GENOMIC DNA]</scope>
    <source>
        <strain evidence="2 3">P4T</strain>
    </source>
</reference>
<sequence>MRIPSIIRLPRYKNFDYTPRHYDPVKEDIEERTRKIKNDMNEDAESGTTSSIAGAFRRKTGSSFTGTNYSTSLLQLVIAVILLGGFVGYLFYGNQVFYFLMLGVPVYLYFRFRGIFFKK</sequence>
<protein>
    <submittedName>
        <fullName evidence="2">Uncharacterized protein</fullName>
    </submittedName>
</protein>
<gene>
    <name evidence="2" type="ORF">RT717_22120</name>
</gene>
<dbReference type="Proteomes" id="UP001302349">
    <property type="component" value="Chromosome"/>
</dbReference>
<feature type="transmembrane region" description="Helical" evidence="1">
    <location>
        <begin position="97"/>
        <end position="116"/>
    </location>
</feature>
<evidence type="ECO:0000313" key="2">
    <source>
        <dbReference type="EMBL" id="WOK05775.1"/>
    </source>
</evidence>
<accession>A0ABZ0IL79</accession>
<keyword evidence="3" id="KW-1185">Reference proteome</keyword>
<dbReference type="RefSeq" id="WP_317488530.1">
    <property type="nucleotide sequence ID" value="NZ_CP136051.1"/>
</dbReference>
<evidence type="ECO:0000313" key="3">
    <source>
        <dbReference type="Proteomes" id="UP001302349"/>
    </source>
</evidence>
<keyword evidence="1" id="KW-0812">Transmembrane</keyword>
<keyword evidence="1" id="KW-1133">Transmembrane helix</keyword>
<organism evidence="2 3">
    <name type="scientific">Imperialibacter roseus</name>
    <dbReference type="NCBI Taxonomy" id="1324217"/>
    <lineage>
        <taxon>Bacteria</taxon>
        <taxon>Pseudomonadati</taxon>
        <taxon>Bacteroidota</taxon>
        <taxon>Cytophagia</taxon>
        <taxon>Cytophagales</taxon>
        <taxon>Flammeovirgaceae</taxon>
        <taxon>Imperialibacter</taxon>
    </lineage>
</organism>